<proteinExistence type="predicted"/>
<name>A0ABT9PN40_9ACTO</name>
<dbReference type="Pfam" id="PF13412">
    <property type="entry name" value="HTH_24"/>
    <property type="match status" value="1"/>
</dbReference>
<dbReference type="EC" id="3.6.4.12" evidence="2"/>
<dbReference type="InterPro" id="IPR007421">
    <property type="entry name" value="Schlafen_AlbA_2_dom"/>
</dbReference>
<organism evidence="2 3">
    <name type="scientific">Trueperella abortisuis</name>
    <dbReference type="NCBI Taxonomy" id="445930"/>
    <lineage>
        <taxon>Bacteria</taxon>
        <taxon>Bacillati</taxon>
        <taxon>Actinomycetota</taxon>
        <taxon>Actinomycetes</taxon>
        <taxon>Actinomycetales</taxon>
        <taxon>Actinomycetaceae</taxon>
        <taxon>Trueperella</taxon>
    </lineage>
</organism>
<evidence type="ECO:0000259" key="1">
    <source>
        <dbReference type="Pfam" id="PF04326"/>
    </source>
</evidence>
<feature type="domain" description="Schlafen AlbA-2" evidence="1">
    <location>
        <begin position="23"/>
        <end position="136"/>
    </location>
</feature>
<dbReference type="InterPro" id="IPR036388">
    <property type="entry name" value="WH-like_DNA-bd_sf"/>
</dbReference>
<keyword evidence="2" id="KW-0067">ATP-binding</keyword>
<keyword evidence="2" id="KW-0547">Nucleotide-binding</keyword>
<dbReference type="Proteomes" id="UP001230145">
    <property type="component" value="Unassembled WGS sequence"/>
</dbReference>
<dbReference type="InterPro" id="IPR036390">
    <property type="entry name" value="WH_DNA-bd_sf"/>
</dbReference>
<dbReference type="PANTHER" id="PTHR30595">
    <property type="entry name" value="GLPR-RELATED TRANSCRIPTIONAL REPRESSOR"/>
    <property type="match status" value="1"/>
</dbReference>
<keyword evidence="2" id="KW-0347">Helicase</keyword>
<evidence type="ECO:0000313" key="3">
    <source>
        <dbReference type="Proteomes" id="UP001230145"/>
    </source>
</evidence>
<dbReference type="SUPFAM" id="SSF46785">
    <property type="entry name" value="Winged helix' DNA-binding domain"/>
    <property type="match status" value="1"/>
</dbReference>
<dbReference type="RefSeq" id="WP_307635348.1">
    <property type="nucleotide sequence ID" value="NZ_JAUSQL010000001.1"/>
</dbReference>
<keyword evidence="3" id="KW-1185">Reference proteome</keyword>
<comment type="caution">
    <text evidence="2">The sequence shown here is derived from an EMBL/GenBank/DDBJ whole genome shotgun (WGS) entry which is preliminary data.</text>
</comment>
<dbReference type="Gene3D" id="3.30.565.60">
    <property type="match status" value="1"/>
</dbReference>
<keyword evidence="2" id="KW-0378">Hydrolase</keyword>
<accession>A0ABT9PN40</accession>
<dbReference type="GO" id="GO:0003678">
    <property type="term" value="F:DNA helicase activity"/>
    <property type="evidence" value="ECO:0007669"/>
    <property type="project" value="UniProtKB-EC"/>
</dbReference>
<dbReference type="InterPro" id="IPR038461">
    <property type="entry name" value="Schlafen_AlbA_2_dom_sf"/>
</dbReference>
<sequence>MKWTVERLLRILEEFRQIKRDATDIEVKRASRLPENLPETMCAFANMPSGGTVILGIDERNDFAVVGVKNAHELAARVVDQTRSSVAPAPQLSPTVLTYEGKEILVVEVTPLPLSQRPAVHRGRAYLRQSDGDYVMNDADRALVEIQKLGQSELYRFDSAAVSSTSIDDLDPRATADFCAKARQASRRLAQVVDDAELLELTNVLAPSGEVTLAGLYSLGRYPQAKAPQLRVTAAVQLPRSRSGSVRTRNLQDFDGPLPDLLDSAMRWVEENAPRHNRYLDDGNMVEEPLFPPVAVREIIANALVHRDLSPNSEGQWVEVRIAADRLIVVNPGGLRGISKDQLASPALAKNAVNPRLYDMAKRLRTDSGSSVIEGEGGGVAEVYRQLSLAGLPDPTFADNGVRFTAILYGTPVTRAEISATTPVSTSADKEAERIYSKRPVVSPAVTDFVTKNGEVVLEALAADGSLSFQELRARTGLNGGRLRYALNRLREAGRVDRDGGWGHRDTTYRIVSQDHTVTELPGHPSVLDGRV</sequence>
<dbReference type="Gene3D" id="1.10.10.10">
    <property type="entry name" value="Winged helix-like DNA-binding domain superfamily/Winged helix DNA-binding domain"/>
    <property type="match status" value="1"/>
</dbReference>
<dbReference type="GO" id="GO:0016787">
    <property type="term" value="F:hydrolase activity"/>
    <property type="evidence" value="ECO:0007669"/>
    <property type="project" value="UniProtKB-KW"/>
</dbReference>
<dbReference type="Pfam" id="PF04326">
    <property type="entry name" value="SLFN_AlbA_2"/>
    <property type="match status" value="1"/>
</dbReference>
<reference evidence="2 3" key="1">
    <citation type="submission" date="2023-07" db="EMBL/GenBank/DDBJ databases">
        <title>Sequencing the genomes of 1000 actinobacteria strains.</title>
        <authorList>
            <person name="Klenk H.-P."/>
        </authorList>
    </citation>
    <scope>NUCLEOTIDE SEQUENCE [LARGE SCALE GENOMIC DNA]</scope>
    <source>
        <strain evidence="2 3">DSM 19515</strain>
    </source>
</reference>
<dbReference type="InterPro" id="IPR038475">
    <property type="entry name" value="RecG_C_sf"/>
</dbReference>
<gene>
    <name evidence="2" type="ORF">J2S45_002054</name>
</gene>
<dbReference type="PANTHER" id="PTHR30595:SF6">
    <property type="entry name" value="SCHLAFEN ALBA-2 DOMAIN-CONTAINING PROTEIN"/>
    <property type="match status" value="1"/>
</dbReference>
<dbReference type="Gene3D" id="3.30.950.30">
    <property type="entry name" value="Schlafen, AAA domain"/>
    <property type="match status" value="1"/>
</dbReference>
<dbReference type="Pfam" id="PF13749">
    <property type="entry name" value="HATPase_c_4"/>
    <property type="match status" value="1"/>
</dbReference>
<dbReference type="EMBL" id="JAUSQL010000001">
    <property type="protein sequence ID" value="MDP9833375.1"/>
    <property type="molecule type" value="Genomic_DNA"/>
</dbReference>
<evidence type="ECO:0000313" key="2">
    <source>
        <dbReference type="EMBL" id="MDP9833375.1"/>
    </source>
</evidence>
<protein>
    <submittedName>
        <fullName evidence="2">ATP-dependent DNA helicase RecG</fullName>
        <ecNumber evidence="2">3.6.4.12</ecNumber>
    </submittedName>
</protein>